<dbReference type="Gene3D" id="3.30.530.20">
    <property type="match status" value="1"/>
</dbReference>
<dbReference type="GO" id="GO:0051087">
    <property type="term" value="F:protein-folding chaperone binding"/>
    <property type="evidence" value="ECO:0007669"/>
    <property type="project" value="InterPro"/>
</dbReference>
<feature type="domain" description="Activator of Hsp90 ATPase AHSA1-like N-terminal" evidence="3">
    <location>
        <begin position="14"/>
        <end position="146"/>
    </location>
</feature>
<feature type="region of interest" description="Disordered" evidence="2">
    <location>
        <begin position="154"/>
        <end position="189"/>
    </location>
</feature>
<keyword evidence="5" id="KW-1185">Reference proteome</keyword>
<accession>A0A9N9DM43</accession>
<evidence type="ECO:0000313" key="4">
    <source>
        <dbReference type="EMBL" id="CAG8640015.1"/>
    </source>
</evidence>
<dbReference type="SUPFAM" id="SSF103111">
    <property type="entry name" value="Activator of Hsp90 ATPase, Aha1"/>
    <property type="match status" value="1"/>
</dbReference>
<dbReference type="Gene3D" id="3.15.10.20">
    <property type="entry name" value="Activator of Hsp90 ATPase Aha1, N-terminal domain"/>
    <property type="match status" value="1"/>
</dbReference>
<comment type="similarity">
    <text evidence="1">Belongs to the AHA1 family.</text>
</comment>
<dbReference type="AlphaFoldDB" id="A0A9N9DM43"/>
<feature type="non-terminal residue" evidence="4">
    <location>
        <position position="1"/>
    </location>
</feature>
<dbReference type="Pfam" id="PF09229">
    <property type="entry name" value="Aha1_N"/>
    <property type="match status" value="1"/>
</dbReference>
<dbReference type="InterPro" id="IPR013538">
    <property type="entry name" value="ASHA1/2-like_C"/>
</dbReference>
<dbReference type="OrthoDB" id="567237at2759"/>
<dbReference type="InterPro" id="IPR015310">
    <property type="entry name" value="AHSA1-like_N"/>
</dbReference>
<dbReference type="SUPFAM" id="SSF55961">
    <property type="entry name" value="Bet v1-like"/>
    <property type="match status" value="1"/>
</dbReference>
<dbReference type="InterPro" id="IPR023393">
    <property type="entry name" value="START-like_dom_sf"/>
</dbReference>
<organism evidence="4 5">
    <name type="scientific">Paraglomus brasilianum</name>
    <dbReference type="NCBI Taxonomy" id="144538"/>
    <lineage>
        <taxon>Eukaryota</taxon>
        <taxon>Fungi</taxon>
        <taxon>Fungi incertae sedis</taxon>
        <taxon>Mucoromycota</taxon>
        <taxon>Glomeromycotina</taxon>
        <taxon>Glomeromycetes</taxon>
        <taxon>Paraglomerales</taxon>
        <taxon>Paraglomeraceae</taxon>
        <taxon>Paraglomus</taxon>
    </lineage>
</organism>
<sequence>MSNWRNPNNWHWTSKNCLNWAKDYFDRELKDVSVEHDGTTVKTDKLTDCKGDVDLSQRKGKLITIYDVALTIEYSGTSAAGNEVKGKIEFLEVAHDTDLKDLAYTVTADEDMDDYEIVKEVARNYLIPALKEKLGKFAHDLVETHRTDVYIDPSQMGAVSTPRPVTPIASSSDVTSKTSSSASTLTTSSTSTKTLLNTKTIKETIEFQTSADQLCETLLDPGRVAAWTRARPDIFKTVGSHYSLFDGNIIGVMLELVPNEKISQTWRLKSWPEGHYSNVTMTFEQTSDSTKLHLTQTGVPVGEVDVVRNNWQTFYWNPIKSVFG</sequence>
<dbReference type="PANTHER" id="PTHR13009">
    <property type="entry name" value="HEAT SHOCK PROTEIN 90 HSP90 CO-CHAPERONE AHA-1"/>
    <property type="match status" value="1"/>
</dbReference>
<dbReference type="Proteomes" id="UP000789739">
    <property type="component" value="Unassembled WGS sequence"/>
</dbReference>
<dbReference type="GO" id="GO:0005829">
    <property type="term" value="C:cytosol"/>
    <property type="evidence" value="ECO:0007669"/>
    <property type="project" value="TreeGrafter"/>
</dbReference>
<feature type="compositionally biased region" description="Low complexity" evidence="2">
    <location>
        <begin position="170"/>
        <end position="189"/>
    </location>
</feature>
<dbReference type="GO" id="GO:0001671">
    <property type="term" value="F:ATPase activator activity"/>
    <property type="evidence" value="ECO:0007669"/>
    <property type="project" value="InterPro"/>
</dbReference>
<dbReference type="GO" id="GO:0006457">
    <property type="term" value="P:protein folding"/>
    <property type="evidence" value="ECO:0007669"/>
    <property type="project" value="TreeGrafter"/>
</dbReference>
<protein>
    <submittedName>
        <fullName evidence="4">11031_t:CDS:1</fullName>
    </submittedName>
</protein>
<dbReference type="CDD" id="cd08892">
    <property type="entry name" value="SRPBCC_Aha1"/>
    <property type="match status" value="1"/>
</dbReference>
<comment type="caution">
    <text evidence="4">The sequence shown here is derived from an EMBL/GenBank/DDBJ whole genome shotgun (WGS) entry which is preliminary data.</text>
</comment>
<evidence type="ECO:0000256" key="2">
    <source>
        <dbReference type="SAM" id="MobiDB-lite"/>
    </source>
</evidence>
<dbReference type="InterPro" id="IPR036338">
    <property type="entry name" value="Aha1"/>
</dbReference>
<dbReference type="EMBL" id="CAJVPI010002279">
    <property type="protein sequence ID" value="CAG8640015.1"/>
    <property type="molecule type" value="Genomic_DNA"/>
</dbReference>
<dbReference type="SMART" id="SM01000">
    <property type="entry name" value="Aha1_N"/>
    <property type="match status" value="1"/>
</dbReference>
<dbReference type="PANTHER" id="PTHR13009:SF22">
    <property type="entry name" value="LD43819P"/>
    <property type="match status" value="1"/>
</dbReference>
<evidence type="ECO:0000259" key="3">
    <source>
        <dbReference type="SMART" id="SM01000"/>
    </source>
</evidence>
<dbReference type="Pfam" id="PF08327">
    <property type="entry name" value="AHSA1"/>
    <property type="match status" value="1"/>
</dbReference>
<proteinExistence type="inferred from homology"/>
<evidence type="ECO:0000313" key="5">
    <source>
        <dbReference type="Proteomes" id="UP000789739"/>
    </source>
</evidence>
<name>A0A9N9DM43_9GLOM</name>
<evidence type="ECO:0000256" key="1">
    <source>
        <dbReference type="ARBA" id="ARBA00006817"/>
    </source>
</evidence>
<gene>
    <name evidence="4" type="ORF">PBRASI_LOCUS9719</name>
</gene>
<reference evidence="4" key="1">
    <citation type="submission" date="2021-06" db="EMBL/GenBank/DDBJ databases">
        <authorList>
            <person name="Kallberg Y."/>
            <person name="Tangrot J."/>
            <person name="Rosling A."/>
        </authorList>
    </citation>
    <scope>NUCLEOTIDE SEQUENCE</scope>
    <source>
        <strain evidence="4">BR232B</strain>
    </source>
</reference>